<evidence type="ECO:0000313" key="6">
    <source>
        <dbReference type="EMBL" id="KAK3370596.1"/>
    </source>
</evidence>
<evidence type="ECO:0000256" key="4">
    <source>
        <dbReference type="SAM" id="SignalP"/>
    </source>
</evidence>
<protein>
    <recommendedName>
        <fullName evidence="5">Yeast cell wall synthesis Kre9/Knh1-like N-terminal domain-containing protein</fullName>
    </recommendedName>
</protein>
<dbReference type="Proteomes" id="UP001285441">
    <property type="component" value="Unassembled WGS sequence"/>
</dbReference>
<evidence type="ECO:0000256" key="3">
    <source>
        <dbReference type="SAM" id="Phobius"/>
    </source>
</evidence>
<dbReference type="InterPro" id="IPR018466">
    <property type="entry name" value="Kre9/Knh1-like_N"/>
</dbReference>
<sequence length="272" mass="28724">MRLFRWRQILATFLLLLLPSCLARPAIINTDFNITENQPFTIRWIGASAPVKIELLKGDINTLSTQGVIADGVPGTSFEWTPRNLTSGTYVFKIDDGVSDTNYSPLFAVTTTQMPQNETTQVSQNEENRSDGGLSTGAKAGIGIGAALGGIGIIAAIAFVFYRRGKEAAGRAHKLATGGVDETSEGAAAWSKAELGEGDMKDGILAEMGGCLMAEMGTSANVAELDPTSSFKAKDVTLGSGADRDRTDVLPVELSEVPPVELSAVKLPRGDS</sequence>
<keyword evidence="3" id="KW-0812">Transmembrane</keyword>
<feature type="domain" description="Yeast cell wall synthesis Kre9/Knh1-like N-terminal" evidence="5">
    <location>
        <begin position="34"/>
        <end position="109"/>
    </location>
</feature>
<feature type="compositionally biased region" description="Polar residues" evidence="2">
    <location>
        <begin position="115"/>
        <end position="125"/>
    </location>
</feature>
<accession>A0AAE0K5T3</accession>
<gene>
    <name evidence="6" type="ORF">B0H63DRAFT_487282</name>
</gene>
<keyword evidence="3" id="KW-1133">Transmembrane helix</keyword>
<feature type="region of interest" description="Disordered" evidence="2">
    <location>
        <begin position="115"/>
        <end position="134"/>
    </location>
</feature>
<comment type="caution">
    <text evidence="6">The sequence shown here is derived from an EMBL/GenBank/DDBJ whole genome shotgun (WGS) entry which is preliminary data.</text>
</comment>
<feature type="signal peptide" evidence="4">
    <location>
        <begin position="1"/>
        <end position="23"/>
    </location>
</feature>
<proteinExistence type="predicted"/>
<reference evidence="6" key="2">
    <citation type="submission" date="2023-06" db="EMBL/GenBank/DDBJ databases">
        <authorList>
            <consortium name="Lawrence Berkeley National Laboratory"/>
            <person name="Haridas S."/>
            <person name="Hensen N."/>
            <person name="Bonometti L."/>
            <person name="Westerberg I."/>
            <person name="Brannstrom I.O."/>
            <person name="Guillou S."/>
            <person name="Cros-Aarteil S."/>
            <person name="Calhoun S."/>
            <person name="Kuo A."/>
            <person name="Mondo S."/>
            <person name="Pangilinan J."/>
            <person name="Riley R."/>
            <person name="LaButti K."/>
            <person name="Andreopoulos B."/>
            <person name="Lipzen A."/>
            <person name="Chen C."/>
            <person name="Yanf M."/>
            <person name="Daum C."/>
            <person name="Ng V."/>
            <person name="Clum A."/>
            <person name="Steindorff A."/>
            <person name="Ohm R."/>
            <person name="Martin F."/>
            <person name="Silar P."/>
            <person name="Natvig D."/>
            <person name="Lalanne C."/>
            <person name="Gautier V."/>
            <person name="Ament-velasquez S.L."/>
            <person name="Kruys A."/>
            <person name="Hutchinson M.I."/>
            <person name="Powell A.J."/>
            <person name="Barry K."/>
            <person name="Miller A.N."/>
            <person name="Grigoriev I.V."/>
            <person name="Debuchy R."/>
            <person name="Gladieux P."/>
            <person name="Thoren M.H."/>
            <person name="Johannesson H."/>
        </authorList>
    </citation>
    <scope>NUCLEOTIDE SEQUENCE</scope>
    <source>
        <strain evidence="6">CBS 232.78</strain>
    </source>
</reference>
<keyword evidence="7" id="KW-1185">Reference proteome</keyword>
<keyword evidence="1 4" id="KW-0732">Signal</keyword>
<dbReference type="AlphaFoldDB" id="A0AAE0K5T3"/>
<dbReference type="Pfam" id="PF10342">
    <property type="entry name" value="Kre9_KNH"/>
    <property type="match status" value="1"/>
</dbReference>
<evidence type="ECO:0000313" key="7">
    <source>
        <dbReference type="Proteomes" id="UP001285441"/>
    </source>
</evidence>
<evidence type="ECO:0000256" key="1">
    <source>
        <dbReference type="ARBA" id="ARBA00022729"/>
    </source>
</evidence>
<evidence type="ECO:0000259" key="5">
    <source>
        <dbReference type="Pfam" id="PF10342"/>
    </source>
</evidence>
<feature type="chain" id="PRO_5042046239" description="Yeast cell wall synthesis Kre9/Knh1-like N-terminal domain-containing protein" evidence="4">
    <location>
        <begin position="24"/>
        <end position="272"/>
    </location>
</feature>
<dbReference type="EMBL" id="JAULSW010000009">
    <property type="protein sequence ID" value="KAK3370596.1"/>
    <property type="molecule type" value="Genomic_DNA"/>
</dbReference>
<evidence type="ECO:0000256" key="2">
    <source>
        <dbReference type="SAM" id="MobiDB-lite"/>
    </source>
</evidence>
<feature type="transmembrane region" description="Helical" evidence="3">
    <location>
        <begin position="140"/>
        <end position="162"/>
    </location>
</feature>
<name>A0AAE0K5T3_9PEZI</name>
<reference evidence="6" key="1">
    <citation type="journal article" date="2023" name="Mol. Phylogenet. Evol.">
        <title>Genome-scale phylogeny and comparative genomics of the fungal order Sordariales.</title>
        <authorList>
            <person name="Hensen N."/>
            <person name="Bonometti L."/>
            <person name="Westerberg I."/>
            <person name="Brannstrom I.O."/>
            <person name="Guillou S."/>
            <person name="Cros-Aarteil S."/>
            <person name="Calhoun S."/>
            <person name="Haridas S."/>
            <person name="Kuo A."/>
            <person name="Mondo S."/>
            <person name="Pangilinan J."/>
            <person name="Riley R."/>
            <person name="LaButti K."/>
            <person name="Andreopoulos B."/>
            <person name="Lipzen A."/>
            <person name="Chen C."/>
            <person name="Yan M."/>
            <person name="Daum C."/>
            <person name="Ng V."/>
            <person name="Clum A."/>
            <person name="Steindorff A."/>
            <person name="Ohm R.A."/>
            <person name="Martin F."/>
            <person name="Silar P."/>
            <person name="Natvig D.O."/>
            <person name="Lalanne C."/>
            <person name="Gautier V."/>
            <person name="Ament-Velasquez S.L."/>
            <person name="Kruys A."/>
            <person name="Hutchinson M.I."/>
            <person name="Powell A.J."/>
            <person name="Barry K."/>
            <person name="Miller A.N."/>
            <person name="Grigoriev I.V."/>
            <person name="Debuchy R."/>
            <person name="Gladieux P."/>
            <person name="Hiltunen Thoren M."/>
            <person name="Johannesson H."/>
        </authorList>
    </citation>
    <scope>NUCLEOTIDE SEQUENCE</scope>
    <source>
        <strain evidence="6">CBS 232.78</strain>
    </source>
</reference>
<organism evidence="6 7">
    <name type="scientific">Podospora didyma</name>
    <dbReference type="NCBI Taxonomy" id="330526"/>
    <lineage>
        <taxon>Eukaryota</taxon>
        <taxon>Fungi</taxon>
        <taxon>Dikarya</taxon>
        <taxon>Ascomycota</taxon>
        <taxon>Pezizomycotina</taxon>
        <taxon>Sordariomycetes</taxon>
        <taxon>Sordariomycetidae</taxon>
        <taxon>Sordariales</taxon>
        <taxon>Podosporaceae</taxon>
        <taxon>Podospora</taxon>
    </lineage>
</organism>
<keyword evidence="3" id="KW-0472">Membrane</keyword>